<gene>
    <name evidence="4" type="primary">lgrD_4</name>
    <name evidence="4" type="ORF">NCTC9419_03060</name>
</gene>
<dbReference type="InterPro" id="IPR036736">
    <property type="entry name" value="ACP-like_sf"/>
</dbReference>
<dbReference type="InterPro" id="IPR013120">
    <property type="entry name" value="FAR_NAD-bd"/>
</dbReference>
<dbReference type="InterPro" id="IPR000873">
    <property type="entry name" value="AMP-dep_synth/lig_dom"/>
</dbReference>
<proteinExistence type="predicted"/>
<dbReference type="SMART" id="SM00823">
    <property type="entry name" value="PKS_PP"/>
    <property type="match status" value="1"/>
</dbReference>
<dbReference type="Pfam" id="PF07993">
    <property type="entry name" value="NAD_binding_4"/>
    <property type="match status" value="1"/>
</dbReference>
<dbReference type="PANTHER" id="PTHR44845">
    <property type="entry name" value="CARRIER DOMAIN-CONTAINING PROTEIN"/>
    <property type="match status" value="1"/>
</dbReference>
<dbReference type="InterPro" id="IPR006162">
    <property type="entry name" value="Ppantetheine_attach_site"/>
</dbReference>
<dbReference type="Gene3D" id="3.40.50.980">
    <property type="match status" value="2"/>
</dbReference>
<dbReference type="AlphaFoldDB" id="A0A3S4JVG8"/>
<feature type="domain" description="Carrier" evidence="3">
    <location>
        <begin position="504"/>
        <end position="579"/>
    </location>
</feature>
<keyword evidence="1" id="KW-0596">Phosphopantetheine</keyword>
<dbReference type="InterPro" id="IPR010071">
    <property type="entry name" value="AA_adenyl_dom"/>
</dbReference>
<dbReference type="STRING" id="61652.AXX16_0090"/>
<dbReference type="SUPFAM" id="SSF56801">
    <property type="entry name" value="Acetyl-CoA synthetase-like"/>
    <property type="match status" value="1"/>
</dbReference>
<name>A0A3S4JVG8_SERRU</name>
<evidence type="ECO:0000313" key="4">
    <source>
        <dbReference type="EMBL" id="VEA71499.1"/>
    </source>
</evidence>
<dbReference type="CDD" id="cd05930">
    <property type="entry name" value="A_NRPS"/>
    <property type="match status" value="1"/>
</dbReference>
<dbReference type="Proteomes" id="UP000271603">
    <property type="component" value="Chromosome"/>
</dbReference>
<dbReference type="InterPro" id="IPR045851">
    <property type="entry name" value="AMP-bd_C_sf"/>
</dbReference>
<dbReference type="PROSITE" id="PS50075">
    <property type="entry name" value="CARRIER"/>
    <property type="match status" value="1"/>
</dbReference>
<dbReference type="InterPro" id="IPR009081">
    <property type="entry name" value="PP-bd_ACP"/>
</dbReference>
<dbReference type="GO" id="GO:0031177">
    <property type="term" value="F:phosphopantetheine binding"/>
    <property type="evidence" value="ECO:0007669"/>
    <property type="project" value="InterPro"/>
</dbReference>
<dbReference type="FunFam" id="3.40.50.980:FF:000001">
    <property type="entry name" value="Non-ribosomal peptide synthetase"/>
    <property type="match status" value="1"/>
</dbReference>
<dbReference type="Gene3D" id="1.10.1200.10">
    <property type="entry name" value="ACP-like"/>
    <property type="match status" value="1"/>
</dbReference>
<dbReference type="PROSITE" id="PS00455">
    <property type="entry name" value="AMP_BINDING"/>
    <property type="match status" value="1"/>
</dbReference>
<dbReference type="Pfam" id="PF13193">
    <property type="entry name" value="AMP-binding_C"/>
    <property type="match status" value="1"/>
</dbReference>
<evidence type="ECO:0000256" key="2">
    <source>
        <dbReference type="ARBA" id="ARBA00022553"/>
    </source>
</evidence>
<dbReference type="InterPro" id="IPR036291">
    <property type="entry name" value="NAD(P)-bd_dom_sf"/>
</dbReference>
<evidence type="ECO:0000259" key="3">
    <source>
        <dbReference type="PROSITE" id="PS50075"/>
    </source>
</evidence>
<reference evidence="4 5" key="1">
    <citation type="submission" date="2018-12" db="EMBL/GenBank/DDBJ databases">
        <authorList>
            <consortium name="Pathogen Informatics"/>
        </authorList>
    </citation>
    <scope>NUCLEOTIDE SEQUENCE [LARGE SCALE GENOMIC DNA]</scope>
    <source>
        <strain evidence="4 5">NCTC9419</strain>
    </source>
</reference>
<sequence>MANHVLDAFIQQVSTSPTHPAIIDKDNKNISYQQLDDLSNRLCALLQRRGVGPGDYIPLLAQRTPQLIIGMLAIVKAGAAYIPLDSSYPEQRIKYIIEQSRSPIILSDHENNNEKNQYDSVKLINIDTIPDEIVLTRQPVDIPQQALAYVIFTSGTTGTPKGVMVEHLSLWNIVRWHNRQFAMDADCRTTLNAGIGFDVAQWEIWSALTSGAALCLPAEEQRLQPAALLQFFADRRLTHAFVPTVLVPDVVRADKPARLALRYLFTAGEKLAPLDPTPLGCPLIDYYGPTEATIFATCNPLTSAADAATASIGRPVTDTEIFILDEQLQPVSGDAPGELFISGSCLARGYLHNPQLSAEKFLQPAGFNGKRLYRSGDRARWLADGRIQYLGRLDDQVKIRGNRIELGEIESVIMQTPGVSAAVAVVTEPEHAADKKIVACLVADAAQPDLLDAVKARLKKTLPSYFLPADYLLLPRLPLNANGKTDKAALLAHYAASRTTAGNALPDAAQEQVAAVWRELLALNAIGADDNFFDIGGHSLLAARLAEAIGQRLGVKTYVRDIYEFPTVAALTRALAQRSGQAQPELDSEPVRALQEDAKLPPDVQINPHYEPQQLTQPRAILLTGASGFVGSHLLADLLATRQADIYCLVRGDSAEQAGQRLDAVLQKHHIALSAEQRSRVYVVPGNLAEPRFALPDEQYQQLCRQVDIIYHSASAVNFIQPYSYMKRDNVQGLNEIIRFAAHLRTKPLMLLSTISVYSWGHLHTGKRVMLESDDIDQNLPAVLSDLGYVRSKWVMEKIADLAALQGLPLMTFRLGYATSHSRSGVSADYQWWGRLVKTCLSSGTVPDLRDLREGLTTVDYMTRAIAHISGNPQALGLKFNLIHEDSNNLTLLQFFRRLEDYFGYRFRQMPYHDWLAQWQHDENAPLYPLLSLFRDNMSHGQAAVQLYQDTYQWDCSNVKRFLAGSGIEEPRFTRQELENYLYRLTGKAPVSLTA</sequence>
<evidence type="ECO:0000256" key="1">
    <source>
        <dbReference type="ARBA" id="ARBA00022450"/>
    </source>
</evidence>
<dbReference type="Pfam" id="PF00550">
    <property type="entry name" value="PP-binding"/>
    <property type="match status" value="1"/>
</dbReference>
<dbReference type="PROSITE" id="PS00012">
    <property type="entry name" value="PHOSPHOPANTETHEINE"/>
    <property type="match status" value="1"/>
</dbReference>
<dbReference type="InterPro" id="IPR025110">
    <property type="entry name" value="AMP-bd_C"/>
</dbReference>
<dbReference type="PANTHER" id="PTHR44845:SF6">
    <property type="entry name" value="BETA-ALANINE-ACTIVATING ENZYME"/>
    <property type="match status" value="1"/>
</dbReference>
<dbReference type="InterPro" id="IPR020806">
    <property type="entry name" value="PKS_PP-bd"/>
</dbReference>
<organism evidence="4 5">
    <name type="scientific">Serratia rubidaea</name>
    <name type="common">Serratia marinorubra</name>
    <dbReference type="NCBI Taxonomy" id="61652"/>
    <lineage>
        <taxon>Bacteria</taxon>
        <taxon>Pseudomonadati</taxon>
        <taxon>Pseudomonadota</taxon>
        <taxon>Gammaproteobacteria</taxon>
        <taxon>Enterobacterales</taxon>
        <taxon>Yersiniaceae</taxon>
        <taxon>Serratia</taxon>
    </lineage>
</organism>
<dbReference type="Gene3D" id="2.30.38.10">
    <property type="entry name" value="Luciferase, Domain 3"/>
    <property type="match status" value="1"/>
</dbReference>
<dbReference type="SUPFAM" id="SSF51735">
    <property type="entry name" value="NAD(P)-binding Rossmann-fold domains"/>
    <property type="match status" value="1"/>
</dbReference>
<dbReference type="Gene3D" id="3.40.50.720">
    <property type="entry name" value="NAD(P)-binding Rossmann-like Domain"/>
    <property type="match status" value="1"/>
</dbReference>
<accession>A0A3S4JVG8</accession>
<dbReference type="NCBIfam" id="TIGR01733">
    <property type="entry name" value="AA-adenyl-dom"/>
    <property type="match status" value="1"/>
</dbReference>
<protein>
    <submittedName>
        <fullName evidence="4">Linear gramicidin synthase subunit D</fullName>
    </submittedName>
</protein>
<dbReference type="InterPro" id="IPR010080">
    <property type="entry name" value="Thioester_reductase-like_dom"/>
</dbReference>
<keyword evidence="2" id="KW-0597">Phosphoprotein</keyword>
<dbReference type="EMBL" id="LR134155">
    <property type="protein sequence ID" value="VEA71499.1"/>
    <property type="molecule type" value="Genomic_DNA"/>
</dbReference>
<dbReference type="NCBIfam" id="TIGR01746">
    <property type="entry name" value="Thioester-redct"/>
    <property type="match status" value="1"/>
</dbReference>
<dbReference type="InterPro" id="IPR020845">
    <property type="entry name" value="AMP-binding_CS"/>
</dbReference>
<dbReference type="Gene3D" id="3.30.300.30">
    <property type="match status" value="1"/>
</dbReference>
<dbReference type="Pfam" id="PF00501">
    <property type="entry name" value="AMP-binding"/>
    <property type="match status" value="1"/>
</dbReference>
<dbReference type="SUPFAM" id="SSF47336">
    <property type="entry name" value="ACP-like"/>
    <property type="match status" value="1"/>
</dbReference>
<evidence type="ECO:0000313" key="5">
    <source>
        <dbReference type="Proteomes" id="UP000271603"/>
    </source>
</evidence>